<name>Q1EPE3_MUSAC</name>
<organism evidence="1">
    <name type="scientific">Musa acuminata</name>
    <name type="common">Banana</name>
    <name type="synonym">Musa cavendishii</name>
    <dbReference type="NCBI Taxonomy" id="4641"/>
    <lineage>
        <taxon>Eukaryota</taxon>
        <taxon>Viridiplantae</taxon>
        <taxon>Streptophyta</taxon>
        <taxon>Embryophyta</taxon>
        <taxon>Tracheophyta</taxon>
        <taxon>Spermatophyta</taxon>
        <taxon>Magnoliopsida</taxon>
        <taxon>Liliopsida</taxon>
        <taxon>Zingiberales</taxon>
        <taxon>Musaceae</taxon>
        <taxon>Musa</taxon>
    </lineage>
</organism>
<reference evidence="1" key="1">
    <citation type="submission" date="2006-05" db="EMBL/GenBank/DDBJ databases">
        <authorList>
            <person name="Ciampi A.Y."/>
            <person name="Santos C.M.R."/>
            <person name="da Silva F.R."/>
            <person name="Pappas G.J. Jr"/>
            <person name="Ronning C.M."/>
            <person name="Cheung F."/>
            <person name="Haas B.J."/>
            <person name="Piffanelli P."/>
            <person name="Town C.D."/>
            <person name="Miller R.N.G."/>
            <person name="Souza M.T. Jr."/>
        </authorList>
    </citation>
    <scope>NUCLEOTIDE SEQUENCE</scope>
</reference>
<protein>
    <submittedName>
        <fullName evidence="1">Uncharacterized protein</fullName>
    </submittedName>
</protein>
<sequence length="119" mass="12950">MAPLETEITVRLPGALVHPTSRRPVPTPFSEKLNEVKASIGEPVDFVLHGEEGRASEIARRMSGVLVGAAEGKGEHGGNFCIYGRILIAEIFTGEESRECHVSLGDVVAHPIRLLEPRW</sequence>
<dbReference type="AlphaFoldDB" id="Q1EPE3"/>
<proteinExistence type="predicted"/>
<dbReference type="EMBL" id="AC186748">
    <property type="protein sequence ID" value="ABF70014.1"/>
    <property type="molecule type" value="Genomic_DNA"/>
</dbReference>
<gene>
    <name evidence="1" type="ORF">MA4_8L21.34</name>
</gene>
<evidence type="ECO:0000313" key="1">
    <source>
        <dbReference type="EMBL" id="ABF70014.1"/>
    </source>
</evidence>
<accession>Q1EPE3</accession>